<feature type="compositionally biased region" description="Basic and acidic residues" evidence="15">
    <location>
        <begin position="149"/>
        <end position="163"/>
    </location>
</feature>
<dbReference type="InterPro" id="IPR013087">
    <property type="entry name" value="Znf_C2H2_type"/>
</dbReference>
<dbReference type="GO" id="GO:0003676">
    <property type="term" value="F:nucleic acid binding"/>
    <property type="evidence" value="ECO:0007669"/>
    <property type="project" value="InterPro"/>
</dbReference>
<evidence type="ECO:0000256" key="11">
    <source>
        <dbReference type="ARBA" id="ARBA00023054"/>
    </source>
</evidence>
<keyword evidence="13" id="KW-0131">Cell cycle</keyword>
<evidence type="ECO:0000256" key="1">
    <source>
        <dbReference type="ARBA" id="ARBA00004286"/>
    </source>
</evidence>
<gene>
    <name evidence="18" type="ORF">ATC70_008158</name>
</gene>
<feature type="domain" description="ZNF380 coiled-coil" evidence="17">
    <location>
        <begin position="167"/>
        <end position="250"/>
    </location>
</feature>
<organism evidence="18 19">
    <name type="scientific">Mucor velutinosus</name>
    <dbReference type="NCBI Taxonomy" id="708070"/>
    <lineage>
        <taxon>Eukaryota</taxon>
        <taxon>Fungi</taxon>
        <taxon>Fungi incertae sedis</taxon>
        <taxon>Mucoromycota</taxon>
        <taxon>Mucoromycotina</taxon>
        <taxon>Mucoromycetes</taxon>
        <taxon>Mucorales</taxon>
        <taxon>Mucorineae</taxon>
        <taxon>Mucoraceae</taxon>
        <taxon>Mucor</taxon>
    </lineage>
</organism>
<evidence type="ECO:0000259" key="16">
    <source>
        <dbReference type="Pfam" id="PF12874"/>
    </source>
</evidence>
<dbReference type="InterPro" id="IPR059039">
    <property type="entry name" value="ZNF380_CC"/>
</dbReference>
<evidence type="ECO:0000256" key="14">
    <source>
        <dbReference type="ARBA" id="ARBA00030672"/>
    </source>
</evidence>
<evidence type="ECO:0000259" key="17">
    <source>
        <dbReference type="Pfam" id="PF23406"/>
    </source>
</evidence>
<evidence type="ECO:0000256" key="9">
    <source>
        <dbReference type="ARBA" id="ARBA00022776"/>
    </source>
</evidence>
<dbReference type="GO" id="GO:0033314">
    <property type="term" value="P:mitotic DNA replication checkpoint signaling"/>
    <property type="evidence" value="ECO:0007669"/>
    <property type="project" value="TreeGrafter"/>
</dbReference>
<feature type="region of interest" description="Disordered" evidence="15">
    <location>
        <begin position="72"/>
        <end position="193"/>
    </location>
</feature>
<keyword evidence="12" id="KW-0539">Nucleus</keyword>
<dbReference type="Pfam" id="PF23406">
    <property type="entry name" value="ZNF380_CC"/>
    <property type="match status" value="1"/>
</dbReference>
<keyword evidence="9" id="KW-0498">Mitosis</keyword>
<proteinExistence type="predicted"/>
<dbReference type="SUPFAM" id="SSF57667">
    <property type="entry name" value="beta-beta-alpha zinc fingers"/>
    <property type="match status" value="1"/>
</dbReference>
<dbReference type="Pfam" id="PF12874">
    <property type="entry name" value="zf-met"/>
    <property type="match status" value="1"/>
</dbReference>
<evidence type="ECO:0000313" key="18">
    <source>
        <dbReference type="EMBL" id="KAK4520030.1"/>
    </source>
</evidence>
<dbReference type="GO" id="GO:0008270">
    <property type="term" value="F:zinc ion binding"/>
    <property type="evidence" value="ECO:0007669"/>
    <property type="project" value="UniProtKB-KW"/>
</dbReference>
<comment type="caution">
    <text evidence="18">The sequence shown here is derived from an EMBL/GenBank/DDBJ whole genome shotgun (WGS) entry which is preliminary data.</text>
</comment>
<keyword evidence="5" id="KW-0217">Developmental protein</keyword>
<evidence type="ECO:0000256" key="5">
    <source>
        <dbReference type="ARBA" id="ARBA00022473"/>
    </source>
</evidence>
<keyword evidence="4" id="KW-0158">Chromosome</keyword>
<evidence type="ECO:0000256" key="15">
    <source>
        <dbReference type="SAM" id="MobiDB-lite"/>
    </source>
</evidence>
<feature type="compositionally biased region" description="Basic and acidic residues" evidence="15">
    <location>
        <begin position="97"/>
        <end position="112"/>
    </location>
</feature>
<keyword evidence="8" id="KW-0863">Zinc-finger</keyword>
<dbReference type="GO" id="GO:0005681">
    <property type="term" value="C:spliceosomal complex"/>
    <property type="evidence" value="ECO:0007669"/>
    <property type="project" value="InterPro"/>
</dbReference>
<name>A0AAN7DPZ8_9FUNG</name>
<dbReference type="RefSeq" id="XP_064686696.1">
    <property type="nucleotide sequence ID" value="XM_064827412.1"/>
</dbReference>
<dbReference type="InterPro" id="IPR036236">
    <property type="entry name" value="Znf_C2H2_sf"/>
</dbReference>
<evidence type="ECO:0000256" key="6">
    <source>
        <dbReference type="ARBA" id="ARBA00022618"/>
    </source>
</evidence>
<dbReference type="AlphaFoldDB" id="A0AAN7DPZ8"/>
<keyword evidence="7" id="KW-0479">Metal-binding</keyword>
<feature type="domain" description="C2H2-type" evidence="16">
    <location>
        <begin position="38"/>
        <end position="61"/>
    </location>
</feature>
<dbReference type="GO" id="GO:0044773">
    <property type="term" value="P:mitotic DNA damage checkpoint signaling"/>
    <property type="evidence" value="ECO:0007669"/>
    <property type="project" value="TreeGrafter"/>
</dbReference>
<dbReference type="Gene3D" id="3.30.160.60">
    <property type="entry name" value="Classic Zinc Finger"/>
    <property type="match status" value="1"/>
</dbReference>
<dbReference type="Proteomes" id="UP001304243">
    <property type="component" value="Unassembled WGS sequence"/>
</dbReference>
<evidence type="ECO:0000256" key="13">
    <source>
        <dbReference type="ARBA" id="ARBA00023306"/>
    </source>
</evidence>
<evidence type="ECO:0000256" key="8">
    <source>
        <dbReference type="ARBA" id="ARBA00022771"/>
    </source>
</evidence>
<feature type="region of interest" description="Disordered" evidence="15">
    <location>
        <begin position="286"/>
        <end position="321"/>
    </location>
</feature>
<reference evidence="18 19" key="1">
    <citation type="submission" date="2022-11" db="EMBL/GenBank/DDBJ databases">
        <title>Mucor velutinosus strain NIH1002 WGS.</title>
        <authorList>
            <person name="Subramanian P."/>
            <person name="Mullikin J.C."/>
            <person name="Segre J.A."/>
            <person name="Zelazny A.M."/>
        </authorList>
    </citation>
    <scope>NUCLEOTIDE SEQUENCE [LARGE SCALE GENOMIC DNA]</scope>
    <source>
        <strain evidence="18 19">NIH1002</strain>
    </source>
</reference>
<keyword evidence="6" id="KW-0132">Cell division</keyword>
<dbReference type="GeneID" id="89951844"/>
<feature type="compositionally biased region" description="Acidic residues" evidence="15">
    <location>
        <begin position="298"/>
        <end position="313"/>
    </location>
</feature>
<dbReference type="PANTHER" id="PTHR13278:SF0">
    <property type="entry name" value="ZINC FINGER PROTEIN 830"/>
    <property type="match status" value="1"/>
</dbReference>
<evidence type="ECO:0000313" key="19">
    <source>
        <dbReference type="Proteomes" id="UP001304243"/>
    </source>
</evidence>
<dbReference type="EMBL" id="JASEJX010000011">
    <property type="protein sequence ID" value="KAK4520030.1"/>
    <property type="molecule type" value="Genomic_DNA"/>
</dbReference>
<evidence type="ECO:0000256" key="3">
    <source>
        <dbReference type="ARBA" id="ARBA00017358"/>
    </source>
</evidence>
<accession>A0AAN7DPZ8</accession>
<feature type="compositionally biased region" description="Acidic residues" evidence="15">
    <location>
        <begin position="114"/>
        <end position="128"/>
    </location>
</feature>
<evidence type="ECO:0000256" key="7">
    <source>
        <dbReference type="ARBA" id="ARBA00022723"/>
    </source>
</evidence>
<keyword evidence="19" id="KW-1185">Reference proteome</keyword>
<dbReference type="PANTHER" id="PTHR13278">
    <property type="entry name" value="ZINC FINGER PROTEIN 830"/>
    <property type="match status" value="1"/>
</dbReference>
<dbReference type="GO" id="GO:0033260">
    <property type="term" value="P:nuclear DNA replication"/>
    <property type="evidence" value="ECO:0007669"/>
    <property type="project" value="TreeGrafter"/>
</dbReference>
<protein>
    <recommendedName>
        <fullName evidence="3">Zinc finger protein 830</fullName>
    </recommendedName>
    <alternativeName>
        <fullName evidence="14">Coiled-coil domain-containing protein 16</fullName>
    </alternativeName>
</protein>
<evidence type="ECO:0000256" key="4">
    <source>
        <dbReference type="ARBA" id="ARBA00022454"/>
    </source>
</evidence>
<keyword evidence="11" id="KW-0175">Coiled coil</keyword>
<dbReference type="InterPro" id="IPR040050">
    <property type="entry name" value="ZNF830-like"/>
</dbReference>
<evidence type="ECO:0000256" key="10">
    <source>
        <dbReference type="ARBA" id="ARBA00022833"/>
    </source>
</evidence>
<evidence type="ECO:0000256" key="2">
    <source>
        <dbReference type="ARBA" id="ARBA00004324"/>
    </source>
</evidence>
<comment type="subcellular location">
    <subcellularLocation>
        <location evidence="1">Chromosome</location>
    </subcellularLocation>
    <subcellularLocation>
        <location evidence="2">Nucleus speckle</location>
    </subcellularLocation>
</comment>
<sequence length="321" mass="37405">MPPKADVRRLLKKQQQERNKVAKITHPFAKYDQANRLVCVVCNSHVKSESVWQAHLGSQLHRDNIHKLKELKQQQQQQLKRRATSPSPPKSSTQPSESKRMRLDEEQTRQDIELSQDESDQEQEDEEMGLPADFFDKQEEDKDEDEDIPKEVEETLAASDKKNSKSLPSGFFDDPDEEARVQGTLAPEDQAKADLERDVEMFNEAMMDVTEKSKQVQAEDDETFWEERHLDITREQAKFDSRVQKLKELRQTGQTRMVIDEHYVEEEFENDSGIKTGLKTSVRQVLKSKPTKQVASMFDDEEDEDSDDDDQDDHDWRAQQL</sequence>
<keyword evidence="10" id="KW-0862">Zinc</keyword>
<evidence type="ECO:0000256" key="12">
    <source>
        <dbReference type="ARBA" id="ARBA00023242"/>
    </source>
</evidence>